<keyword evidence="4" id="KW-0731">Sigma factor</keyword>
<dbReference type="InterPro" id="IPR013325">
    <property type="entry name" value="RNA_pol_sigma_r2"/>
</dbReference>
<dbReference type="RefSeq" id="WP_231920235.1">
    <property type="nucleotide sequence ID" value="NZ_LT629772.1"/>
</dbReference>
<evidence type="ECO:0000256" key="3">
    <source>
        <dbReference type="ARBA" id="ARBA00023015"/>
    </source>
</evidence>
<reference evidence="8 9" key="1">
    <citation type="submission" date="2016-10" db="EMBL/GenBank/DDBJ databases">
        <authorList>
            <person name="de Groot N.N."/>
        </authorList>
    </citation>
    <scope>NUCLEOTIDE SEQUENCE [LARGE SCALE GENOMIC DNA]</scope>
    <source>
        <strain evidence="8 9">DSM 21800</strain>
    </source>
</reference>
<dbReference type="Gene3D" id="1.10.1740.10">
    <property type="match status" value="1"/>
</dbReference>
<dbReference type="InterPro" id="IPR036388">
    <property type="entry name" value="WH-like_DNA-bd_sf"/>
</dbReference>
<evidence type="ECO:0000313" key="8">
    <source>
        <dbReference type="EMBL" id="SDS35476.1"/>
    </source>
</evidence>
<dbReference type="Pfam" id="PF08281">
    <property type="entry name" value="Sigma70_r4_2"/>
    <property type="match status" value="1"/>
</dbReference>
<evidence type="ECO:0000259" key="7">
    <source>
        <dbReference type="Pfam" id="PF08281"/>
    </source>
</evidence>
<dbReference type="SUPFAM" id="SSF54427">
    <property type="entry name" value="NTF2-like"/>
    <property type="match status" value="1"/>
</dbReference>
<evidence type="ECO:0000256" key="5">
    <source>
        <dbReference type="ARBA" id="ARBA00023163"/>
    </source>
</evidence>
<dbReference type="PANTHER" id="PTHR30173:SF36">
    <property type="entry name" value="ECF RNA POLYMERASE SIGMA FACTOR SIGJ"/>
    <property type="match status" value="1"/>
</dbReference>
<dbReference type="EMBL" id="LT629772">
    <property type="protein sequence ID" value="SDS35476.1"/>
    <property type="molecule type" value="Genomic_DNA"/>
</dbReference>
<dbReference type="STRING" id="630515.SAMN04489812_1660"/>
<keyword evidence="9" id="KW-1185">Reference proteome</keyword>
<feature type="domain" description="RNA polymerase sigma-70 region 2" evidence="6">
    <location>
        <begin position="15"/>
        <end position="76"/>
    </location>
</feature>
<dbReference type="Proteomes" id="UP000199103">
    <property type="component" value="Chromosome I"/>
</dbReference>
<dbReference type="GO" id="GO:0016987">
    <property type="term" value="F:sigma factor activity"/>
    <property type="evidence" value="ECO:0007669"/>
    <property type="project" value="UniProtKB-KW"/>
</dbReference>
<dbReference type="InterPro" id="IPR032710">
    <property type="entry name" value="NTF2-like_dom_sf"/>
</dbReference>
<dbReference type="SUPFAM" id="SSF88659">
    <property type="entry name" value="Sigma3 and sigma4 domains of RNA polymerase sigma factors"/>
    <property type="match status" value="1"/>
</dbReference>
<keyword evidence="3" id="KW-0805">Transcription regulation</keyword>
<dbReference type="Gene3D" id="3.10.450.50">
    <property type="match status" value="1"/>
</dbReference>
<keyword evidence="5" id="KW-0804">Transcription</keyword>
<dbReference type="GO" id="GO:0006352">
    <property type="term" value="P:DNA-templated transcription initiation"/>
    <property type="evidence" value="ECO:0007669"/>
    <property type="project" value="InterPro"/>
</dbReference>
<evidence type="ECO:0000256" key="2">
    <source>
        <dbReference type="ARBA" id="ARBA00011344"/>
    </source>
</evidence>
<feature type="domain" description="RNA polymerase sigma factor 70 region 4 type 2" evidence="7">
    <location>
        <begin position="117"/>
        <end position="166"/>
    </location>
</feature>
<dbReference type="PANTHER" id="PTHR30173">
    <property type="entry name" value="SIGMA 19 FACTOR"/>
    <property type="match status" value="1"/>
</dbReference>
<evidence type="ECO:0000256" key="1">
    <source>
        <dbReference type="ARBA" id="ARBA00010641"/>
    </source>
</evidence>
<sequence>MAGPAARDQRSAAIFTEHRPRLMGIAYRMLGSVADAEDVVQDAYLRWQRADHDQVEVPAAWLTRTVTNLAINLLGSAPRRHEGYTGTWLPEPIPTGDGRLGPLETITERETLSIGLLRLQELLTPAERGVFVLHEAFGYRHQEVADLLGLTEQASRQLLSRARKKLAADPLAPARPVPDVDHERLVRSFLDAVLDGELDPLRRLLADDVESWADGGGRVTAARRPVRGSDNVARYWSGLTGRPEAAGVELIVVELNGRPALLARARGEALATLSFEIDAAGIRRLWLMVNPDKLGHLTALGSAPVV</sequence>
<dbReference type="InterPro" id="IPR013324">
    <property type="entry name" value="RNA_pol_sigma_r3/r4-like"/>
</dbReference>
<protein>
    <submittedName>
        <fullName evidence="8">RNA polymerase, sigma subunit, ECF family</fullName>
    </submittedName>
</protein>
<dbReference type="InterPro" id="IPR052704">
    <property type="entry name" value="ECF_Sigma-70_Domain"/>
</dbReference>
<organism evidence="8 9">
    <name type="scientific">Microlunatus soli</name>
    <dbReference type="NCBI Taxonomy" id="630515"/>
    <lineage>
        <taxon>Bacteria</taxon>
        <taxon>Bacillati</taxon>
        <taxon>Actinomycetota</taxon>
        <taxon>Actinomycetes</taxon>
        <taxon>Propionibacteriales</taxon>
        <taxon>Propionibacteriaceae</taxon>
        <taxon>Microlunatus</taxon>
    </lineage>
</organism>
<dbReference type="InterPro" id="IPR013249">
    <property type="entry name" value="RNA_pol_sigma70_r4_t2"/>
</dbReference>
<proteinExistence type="inferred from homology"/>
<evidence type="ECO:0000256" key="4">
    <source>
        <dbReference type="ARBA" id="ARBA00023082"/>
    </source>
</evidence>
<dbReference type="NCBIfam" id="TIGR02937">
    <property type="entry name" value="sigma70-ECF"/>
    <property type="match status" value="1"/>
</dbReference>
<comment type="similarity">
    <text evidence="1">Belongs to the sigma-70 factor family. ECF subfamily.</text>
</comment>
<dbReference type="NCBIfam" id="NF007214">
    <property type="entry name" value="PRK09636.1"/>
    <property type="match status" value="1"/>
</dbReference>
<dbReference type="InterPro" id="IPR007627">
    <property type="entry name" value="RNA_pol_sigma70_r2"/>
</dbReference>
<dbReference type="GO" id="GO:0003677">
    <property type="term" value="F:DNA binding"/>
    <property type="evidence" value="ECO:0007669"/>
    <property type="project" value="InterPro"/>
</dbReference>
<name>A0A1H1RIX0_9ACTN</name>
<evidence type="ECO:0000259" key="6">
    <source>
        <dbReference type="Pfam" id="PF04542"/>
    </source>
</evidence>
<comment type="subunit">
    <text evidence="2">Interacts transiently with the RNA polymerase catalytic core formed by RpoA, RpoB, RpoC and RpoZ (2 alpha, 1 beta, 1 beta' and 1 omega subunit) to form the RNA polymerase holoenzyme that can initiate transcription.</text>
</comment>
<dbReference type="Gene3D" id="1.10.10.10">
    <property type="entry name" value="Winged helix-like DNA-binding domain superfamily/Winged helix DNA-binding domain"/>
    <property type="match status" value="1"/>
</dbReference>
<dbReference type="CDD" id="cd06171">
    <property type="entry name" value="Sigma70_r4"/>
    <property type="match status" value="1"/>
</dbReference>
<gene>
    <name evidence="8" type="ORF">SAMN04489812_1660</name>
</gene>
<evidence type="ECO:0000313" key="9">
    <source>
        <dbReference type="Proteomes" id="UP000199103"/>
    </source>
</evidence>
<accession>A0A1H1RIX0</accession>
<dbReference type="Pfam" id="PF04542">
    <property type="entry name" value="Sigma70_r2"/>
    <property type="match status" value="1"/>
</dbReference>
<dbReference type="SUPFAM" id="SSF88946">
    <property type="entry name" value="Sigma2 domain of RNA polymerase sigma factors"/>
    <property type="match status" value="1"/>
</dbReference>
<dbReference type="InterPro" id="IPR014284">
    <property type="entry name" value="RNA_pol_sigma-70_dom"/>
</dbReference>
<dbReference type="AlphaFoldDB" id="A0A1H1RIX0"/>